<dbReference type="PANTHER" id="PTHR42953">
    <property type="entry name" value="HIGH-AFFINITY ZINC UPTAKE SYSTEM PROTEIN ZNUA-RELATED"/>
    <property type="match status" value="1"/>
</dbReference>
<keyword evidence="3" id="KW-0732">Signal</keyword>
<dbReference type="InterPro" id="IPR006127">
    <property type="entry name" value="ZnuA-like"/>
</dbReference>
<accession>A0ABY6G0J3</accession>
<reference evidence="5" key="1">
    <citation type="submission" date="2022-10" db="EMBL/GenBank/DDBJ databases">
        <title>Whole-Genome Sequencing of Brachybacterium huguangmaarense BRM-3, Isolated from Betula schmidtii.</title>
        <authorList>
            <person name="Haam D."/>
        </authorList>
    </citation>
    <scope>NUCLEOTIDE SEQUENCE</scope>
    <source>
        <strain evidence="5">BRM-3</strain>
    </source>
</reference>
<evidence type="ECO:0000256" key="2">
    <source>
        <dbReference type="ARBA" id="ARBA00022448"/>
    </source>
</evidence>
<sequence length="342" mass="35817">MHADHVSDRRPSRAPAPARVGRRALLQAGGLSALGLALAACGTSSGGGSGRPTVIVGCYGVQYMAQLVAGDAAEVVSLAKPGQEPHDIELSVAQTAQIQEADVIIQIPGFQPVLDDVIDSRSLEGTVLDVSTVVDLLPATDTGEDGEETASDGGGEHDEHDEHDGDHAHDHGAYDPHFWNDPSLLAAVARELGARLDAAVEGGSTAFADAAESAASTLMDLDAELATAYGAVTGPKVFVTGHAAFAYLARRYGLEQIGITGIDPEVEPSPQRLLELQRLIDEKHVTTVFFEESASPKVAQTLADRVGVASEALDNLETQLDPDADYADVMRADADKLIASWQ</sequence>
<proteinExistence type="inferred from homology"/>
<name>A0ABY6G0J3_9MICO</name>
<organism evidence="5 6">
    <name type="scientific">Brachybacterium huguangmaarense</name>
    <dbReference type="NCBI Taxonomy" id="1652028"/>
    <lineage>
        <taxon>Bacteria</taxon>
        <taxon>Bacillati</taxon>
        <taxon>Actinomycetota</taxon>
        <taxon>Actinomycetes</taxon>
        <taxon>Micrococcales</taxon>
        <taxon>Dermabacteraceae</taxon>
        <taxon>Brachybacterium</taxon>
    </lineage>
</organism>
<dbReference type="RefSeq" id="WP_263593402.1">
    <property type="nucleotide sequence ID" value="NZ_CP107020.1"/>
</dbReference>
<dbReference type="InterPro" id="IPR050492">
    <property type="entry name" value="Bact_metal-bind_prot9"/>
</dbReference>
<evidence type="ECO:0000256" key="3">
    <source>
        <dbReference type="ARBA" id="ARBA00022729"/>
    </source>
</evidence>
<dbReference type="EMBL" id="CP107020">
    <property type="protein sequence ID" value="UYG16189.1"/>
    <property type="molecule type" value="Genomic_DNA"/>
</dbReference>
<keyword evidence="6" id="KW-1185">Reference proteome</keyword>
<evidence type="ECO:0000313" key="6">
    <source>
        <dbReference type="Proteomes" id="UP001164305"/>
    </source>
</evidence>
<dbReference type="Gene3D" id="3.40.50.1980">
    <property type="entry name" value="Nitrogenase molybdenum iron protein domain"/>
    <property type="match status" value="2"/>
</dbReference>
<evidence type="ECO:0000256" key="4">
    <source>
        <dbReference type="SAM" id="MobiDB-lite"/>
    </source>
</evidence>
<keyword evidence="2" id="KW-0813">Transport</keyword>
<evidence type="ECO:0000256" key="1">
    <source>
        <dbReference type="ARBA" id="ARBA00011028"/>
    </source>
</evidence>
<dbReference type="Proteomes" id="UP001164305">
    <property type="component" value="Chromosome"/>
</dbReference>
<feature type="compositionally biased region" description="Basic and acidic residues" evidence="4">
    <location>
        <begin position="154"/>
        <end position="174"/>
    </location>
</feature>
<comment type="similarity">
    <text evidence="1">Belongs to the bacterial solute-binding protein 9 family.</text>
</comment>
<feature type="region of interest" description="Disordered" evidence="4">
    <location>
        <begin position="138"/>
        <end position="174"/>
    </location>
</feature>
<dbReference type="SUPFAM" id="SSF53807">
    <property type="entry name" value="Helical backbone' metal receptor"/>
    <property type="match status" value="1"/>
</dbReference>
<protein>
    <submittedName>
        <fullName evidence="5">Zinc ABC transporter substrate-binding protein</fullName>
    </submittedName>
</protein>
<dbReference type="PANTHER" id="PTHR42953:SF3">
    <property type="entry name" value="HIGH-AFFINITY ZINC UPTAKE SYSTEM PROTEIN ZNUA"/>
    <property type="match status" value="1"/>
</dbReference>
<dbReference type="Pfam" id="PF01297">
    <property type="entry name" value="ZnuA"/>
    <property type="match status" value="1"/>
</dbReference>
<evidence type="ECO:0000313" key="5">
    <source>
        <dbReference type="EMBL" id="UYG16189.1"/>
    </source>
</evidence>
<gene>
    <name evidence="5" type="ORF">BRM3_11245</name>
</gene>